<dbReference type="NCBIfam" id="TIGR00914">
    <property type="entry name" value="2A0601"/>
    <property type="match status" value="1"/>
</dbReference>
<evidence type="ECO:0000313" key="9">
    <source>
        <dbReference type="EMBL" id="RFU15708.1"/>
    </source>
</evidence>
<dbReference type="OrthoDB" id="9757876at2"/>
<feature type="transmembrane region" description="Helical" evidence="8">
    <location>
        <begin position="875"/>
        <end position="893"/>
    </location>
</feature>
<proteinExistence type="inferred from homology"/>
<reference evidence="9 10" key="1">
    <citation type="submission" date="2018-08" db="EMBL/GenBank/DDBJ databases">
        <title>Acidipila sp. 4G-K13, an acidobacterium isolated from forest soil.</title>
        <authorList>
            <person name="Gao Z.-H."/>
            <person name="Qiu L.-H."/>
        </authorList>
    </citation>
    <scope>NUCLEOTIDE SEQUENCE [LARGE SCALE GENOMIC DNA]</scope>
    <source>
        <strain evidence="9 10">4G-K13</strain>
    </source>
</reference>
<feature type="transmembrane region" description="Helical" evidence="8">
    <location>
        <begin position="345"/>
        <end position="364"/>
    </location>
</feature>
<dbReference type="PANTHER" id="PTHR32063">
    <property type="match status" value="1"/>
</dbReference>
<dbReference type="GO" id="GO:0008324">
    <property type="term" value="F:monoatomic cation transmembrane transporter activity"/>
    <property type="evidence" value="ECO:0007669"/>
    <property type="project" value="InterPro"/>
</dbReference>
<evidence type="ECO:0000313" key="10">
    <source>
        <dbReference type="Proteomes" id="UP000264702"/>
    </source>
</evidence>
<dbReference type="PRINTS" id="PR00702">
    <property type="entry name" value="ACRIFLAVINRP"/>
</dbReference>
<evidence type="ECO:0000256" key="4">
    <source>
        <dbReference type="ARBA" id="ARBA00022475"/>
    </source>
</evidence>
<evidence type="ECO:0000256" key="2">
    <source>
        <dbReference type="ARBA" id="ARBA00010942"/>
    </source>
</evidence>
<dbReference type="Proteomes" id="UP000264702">
    <property type="component" value="Unassembled WGS sequence"/>
</dbReference>
<dbReference type="InterPro" id="IPR027463">
    <property type="entry name" value="AcrB_DN_DC_subdom"/>
</dbReference>
<evidence type="ECO:0000256" key="7">
    <source>
        <dbReference type="ARBA" id="ARBA00023136"/>
    </source>
</evidence>
<dbReference type="SUPFAM" id="SSF82866">
    <property type="entry name" value="Multidrug efflux transporter AcrB transmembrane domain"/>
    <property type="match status" value="2"/>
</dbReference>
<feature type="transmembrane region" description="Helical" evidence="8">
    <location>
        <begin position="931"/>
        <end position="951"/>
    </location>
</feature>
<dbReference type="Gene3D" id="3.30.70.1440">
    <property type="entry name" value="Multidrug efflux transporter AcrB pore domain"/>
    <property type="match status" value="1"/>
</dbReference>
<dbReference type="Gene3D" id="1.20.1640.10">
    <property type="entry name" value="Multidrug efflux transporter AcrB transmembrane domain"/>
    <property type="match status" value="2"/>
</dbReference>
<dbReference type="Gene3D" id="3.30.70.1320">
    <property type="entry name" value="Multidrug efflux transporter AcrB pore domain like"/>
    <property type="match status" value="1"/>
</dbReference>
<keyword evidence="6 8" id="KW-1133">Transmembrane helix</keyword>
<dbReference type="Gene3D" id="3.30.70.1430">
    <property type="entry name" value="Multidrug efflux transporter AcrB pore domain"/>
    <property type="match status" value="2"/>
</dbReference>
<feature type="transmembrane region" description="Helical" evidence="8">
    <location>
        <begin position="477"/>
        <end position="503"/>
    </location>
</feature>
<evidence type="ECO:0000256" key="1">
    <source>
        <dbReference type="ARBA" id="ARBA00004651"/>
    </source>
</evidence>
<gene>
    <name evidence="9" type="ORF">D0Y96_14745</name>
</gene>
<feature type="transmembrane region" description="Helical" evidence="8">
    <location>
        <begin position="371"/>
        <end position="393"/>
    </location>
</feature>
<evidence type="ECO:0000256" key="6">
    <source>
        <dbReference type="ARBA" id="ARBA00022989"/>
    </source>
</evidence>
<comment type="subcellular location">
    <subcellularLocation>
        <location evidence="1">Cell membrane</location>
        <topology evidence="1">Multi-pass membrane protein</topology>
    </subcellularLocation>
</comment>
<evidence type="ECO:0000256" key="3">
    <source>
        <dbReference type="ARBA" id="ARBA00022448"/>
    </source>
</evidence>
<sequence>MIRRIVDFSLQNRFLALALGILLFIWGIVSFERLPVEAYPDVANNYVDVIAQWPGISAEQIEQQVTIPIEVAVNGIPGIAHVRSWSLFGLSTVEMVFGEDTTNFENRERVLERLSQVTLPAGVVPQMGTDWSPVGQIYFYTLQSTNPQYDVMELKSLEDWVVDKNLKSVPGVVDTNDFGGPTREYQVRVDPDKLISYGLSIAQVEQQLTNNNANGGGSFIEAGLQQINIREVGLVRNIQDIENTVVASKNGTAIRVKDIAIVTQGAKIRLGQFGQAYHREDGKVVDNNDVVSGIALLQKGADADPVLDGIHKKVQELNDHILPQGVKLVPFIDRSDLMHFTTHTVLHNLTEGIVLVVIILFLFLGNVRGALIVALTIPFSLLFAAICLDLRHIPANLLSLGALDFGMVVDGAVVMVENIVRHLARKEENGRKPIERISEAAHEVQRPVFYAIAIIISAYLPIFTLQSVEGRLFKPMAWTVAFALLGALIFSMVLAPVLSSFLFSKGAKEWHNPIMTFLTARYRKSVTWAIHHRAITVGIAAAALCVSVYLAFGGLIGSEFLPHLDEGALWVRGILLQSAGPGEGILVANEARVVLCSFPEVTQCTSQTGRPDDGTDHTGFFDTEYFVDLKPKEEWRPMFHGRKEELIASMNAVLEKKFPGVIWGFSQPIEDNMEEAVSGVKGELATKIYGDDLHVLEHEAEQAAAIMSHVKGITDLGVLQVTGQPDLNFTVDRKAAARWGINVADVQDAIQTAVGGTAFTQVLRGEARYDLVMRYLPQYRDTREAIQNIRLLSPSGERVSLGQLCTVREADEGSEIYRENNQRYVAIKYSVRGRDLGGAVEEAIGKVNRQMKLPRGYYITWEGEYQSEKRAAARLLLIVPLTVLLIFIILYSMYKSFKWAMLILASVAMAPLGGLLALMTTGTHFSVSSGVGFLALFGVCVQTGVIMLEYINQLRADGHSVEHSAVEGAVLRLRPIMMTMLVATFGLLPAAMSHGIGSDSQRPFAIVIVGGLIAALIMSIFLLPTLYVWAAREQDVLPPRSEEFEN</sequence>
<dbReference type="RefSeq" id="WP_117301358.1">
    <property type="nucleotide sequence ID" value="NZ_QVQT02000005.1"/>
</dbReference>
<dbReference type="Pfam" id="PF00873">
    <property type="entry name" value="ACR_tran"/>
    <property type="match status" value="1"/>
</dbReference>
<dbReference type="PANTHER" id="PTHR32063:SF12">
    <property type="entry name" value="CATION EFFLUX SYSTEM PROTEIN"/>
    <property type="match status" value="1"/>
</dbReference>
<feature type="transmembrane region" description="Helical" evidence="8">
    <location>
        <begin position="971"/>
        <end position="992"/>
    </location>
</feature>
<feature type="transmembrane region" description="Helical" evidence="8">
    <location>
        <begin position="1004"/>
        <end position="1030"/>
    </location>
</feature>
<dbReference type="InterPro" id="IPR001036">
    <property type="entry name" value="Acrflvin-R"/>
</dbReference>
<evidence type="ECO:0000256" key="5">
    <source>
        <dbReference type="ARBA" id="ARBA00022692"/>
    </source>
</evidence>
<organism evidence="9 10">
    <name type="scientific">Paracidobacterium acidisoli</name>
    <dbReference type="NCBI Taxonomy" id="2303751"/>
    <lineage>
        <taxon>Bacteria</taxon>
        <taxon>Pseudomonadati</taxon>
        <taxon>Acidobacteriota</taxon>
        <taxon>Terriglobia</taxon>
        <taxon>Terriglobales</taxon>
        <taxon>Acidobacteriaceae</taxon>
        <taxon>Paracidobacterium</taxon>
    </lineage>
</organism>
<dbReference type="InterPro" id="IPR004763">
    <property type="entry name" value="CusA-like"/>
</dbReference>
<keyword evidence="4" id="KW-1003">Cell membrane</keyword>
<comment type="caution">
    <text evidence="9">The sequence shown here is derived from an EMBL/GenBank/DDBJ whole genome shotgun (WGS) entry which is preliminary data.</text>
</comment>
<dbReference type="GO" id="GO:0005886">
    <property type="term" value="C:plasma membrane"/>
    <property type="evidence" value="ECO:0007669"/>
    <property type="project" value="UniProtKB-SubCell"/>
</dbReference>
<keyword evidence="3" id="KW-0813">Transport</keyword>
<feature type="transmembrane region" description="Helical" evidence="8">
    <location>
        <begin position="448"/>
        <end position="465"/>
    </location>
</feature>
<keyword evidence="10" id="KW-1185">Reference proteome</keyword>
<comment type="similarity">
    <text evidence="2">Belongs to the resistance-nodulation-cell division (RND) (TC 2.A.6) family.</text>
</comment>
<feature type="transmembrane region" description="Helical" evidence="8">
    <location>
        <begin position="530"/>
        <end position="552"/>
    </location>
</feature>
<protein>
    <submittedName>
        <fullName evidence="9">Efflux RND transporter permease subunit</fullName>
    </submittedName>
</protein>
<dbReference type="SUPFAM" id="SSF82693">
    <property type="entry name" value="Multidrug efflux transporter AcrB pore domain, PN1, PN2, PC1 and PC2 subdomains"/>
    <property type="match status" value="2"/>
</dbReference>
<feature type="transmembrane region" description="Helical" evidence="8">
    <location>
        <begin position="899"/>
        <end position="919"/>
    </location>
</feature>
<keyword evidence="5 8" id="KW-0812">Transmembrane</keyword>
<dbReference type="SUPFAM" id="SSF82714">
    <property type="entry name" value="Multidrug efflux transporter AcrB TolC docking domain, DN and DC subdomains"/>
    <property type="match status" value="2"/>
</dbReference>
<dbReference type="Gene3D" id="3.30.2090.10">
    <property type="entry name" value="Multidrug efflux transporter AcrB TolC docking domain, DN and DC subdomains"/>
    <property type="match status" value="2"/>
</dbReference>
<accession>A0A372ILE9</accession>
<name>A0A372ILE9_9BACT</name>
<dbReference type="AlphaFoldDB" id="A0A372ILE9"/>
<dbReference type="GO" id="GO:0042910">
    <property type="term" value="F:xenobiotic transmembrane transporter activity"/>
    <property type="evidence" value="ECO:0007669"/>
    <property type="project" value="TreeGrafter"/>
</dbReference>
<dbReference type="EMBL" id="QVQT01000005">
    <property type="protein sequence ID" value="RFU15708.1"/>
    <property type="molecule type" value="Genomic_DNA"/>
</dbReference>
<keyword evidence="7 8" id="KW-0472">Membrane</keyword>
<evidence type="ECO:0000256" key="8">
    <source>
        <dbReference type="SAM" id="Phobius"/>
    </source>
</evidence>